<feature type="transmembrane region" description="Helical" evidence="7">
    <location>
        <begin position="313"/>
        <end position="332"/>
    </location>
</feature>
<feature type="compositionally biased region" description="Low complexity" evidence="6">
    <location>
        <begin position="37"/>
        <end position="51"/>
    </location>
</feature>
<dbReference type="RefSeq" id="WP_249769306.1">
    <property type="nucleotide sequence ID" value="NZ_CP097332.1"/>
</dbReference>
<evidence type="ECO:0000256" key="5">
    <source>
        <dbReference type="ARBA" id="ARBA00023136"/>
    </source>
</evidence>
<keyword evidence="2" id="KW-1003">Cell membrane</keyword>
<feature type="transmembrane region" description="Helical" evidence="7">
    <location>
        <begin position="60"/>
        <end position="78"/>
    </location>
</feature>
<reference evidence="8" key="2">
    <citation type="submission" date="2022-05" db="EMBL/GenBank/DDBJ databases">
        <authorList>
            <person name="Kim J.-S."/>
            <person name="Lee K."/>
            <person name="Suh M."/>
            <person name="Eom M."/>
            <person name="Kim J.-S."/>
            <person name="Kim D.-S."/>
            <person name="Ko S.-H."/>
            <person name="Shin Y."/>
            <person name="Lee J.-S."/>
        </authorList>
    </citation>
    <scope>NUCLEOTIDE SEQUENCE</scope>
    <source>
        <strain evidence="8">N237</strain>
    </source>
</reference>
<keyword evidence="4 7" id="KW-1133">Transmembrane helix</keyword>
<feature type="transmembrane region" description="Helical" evidence="7">
    <location>
        <begin position="338"/>
        <end position="354"/>
    </location>
</feature>
<feature type="transmembrane region" description="Helical" evidence="7">
    <location>
        <begin position="204"/>
        <end position="222"/>
    </location>
</feature>
<evidence type="ECO:0000256" key="2">
    <source>
        <dbReference type="ARBA" id="ARBA00022475"/>
    </source>
</evidence>
<proteinExistence type="predicted"/>
<dbReference type="PANTHER" id="PTHR39087:SF2">
    <property type="entry name" value="UPF0104 MEMBRANE PROTEIN MJ1595"/>
    <property type="match status" value="1"/>
</dbReference>
<dbReference type="Proteomes" id="UP001056336">
    <property type="component" value="Chromosome"/>
</dbReference>
<sequence>MTMLLDTDREAAPVAVGEAEWHELSRRAGVDAAAGTSVRPSAAPASRPGAQRMSRRLSRAANGIGVLALVAAVAMMIYQLRSADLGSVLSHLRWGHALLAVAFIAASLCLAAYNLAAFSSLRLRWPATIAAQLAVSGLRLVAPSAVSTPAIATRFLTRSGAAPLDAVATVAAAQSAQLLVTTVGVAALGAASGSGVNLPASSTVWWAALGLVMLVGVVWLALRTIERLRAAVIAVSQSVRDLGAHARRRPLTVAGGVAAAAGLTTTHVLAFAFCLSAVGGSASYLSLIMIYLAGASAGSLVPTPGGVGAVEATMTAGLVATGVALPVAVAAVLLNRVVAVWLPAVPGWFALVLMRRQQLI</sequence>
<reference evidence="8" key="1">
    <citation type="journal article" date="2018" name="Int. J. Syst. Evol. Microbiol.">
        <title>Jatrophihabitans telluris sp. nov., isolated from sediment soil of lava forest wetlands and the emended description of the genus Jatrophihabitans.</title>
        <authorList>
            <person name="Lee K.C."/>
            <person name="Suh M.K."/>
            <person name="Eom M.K."/>
            <person name="Kim K.K."/>
            <person name="Kim J.S."/>
            <person name="Kim D.S."/>
            <person name="Ko S.H."/>
            <person name="Shin Y.K."/>
            <person name="Lee J.S."/>
        </authorList>
    </citation>
    <scope>NUCLEOTIDE SEQUENCE</scope>
    <source>
        <strain evidence="8">N237</strain>
    </source>
</reference>
<dbReference type="EMBL" id="CP097332">
    <property type="protein sequence ID" value="UQX86902.1"/>
    <property type="molecule type" value="Genomic_DNA"/>
</dbReference>
<organism evidence="8 9">
    <name type="scientific">Jatrophihabitans telluris</name>
    <dbReference type="NCBI Taxonomy" id="2038343"/>
    <lineage>
        <taxon>Bacteria</taxon>
        <taxon>Bacillati</taxon>
        <taxon>Actinomycetota</taxon>
        <taxon>Actinomycetes</taxon>
        <taxon>Jatrophihabitantales</taxon>
        <taxon>Jatrophihabitantaceae</taxon>
        <taxon>Jatrophihabitans</taxon>
    </lineage>
</organism>
<feature type="transmembrane region" description="Helical" evidence="7">
    <location>
        <begin position="284"/>
        <end position="301"/>
    </location>
</feature>
<feature type="transmembrane region" description="Helical" evidence="7">
    <location>
        <begin position="98"/>
        <end position="116"/>
    </location>
</feature>
<keyword evidence="3 7" id="KW-0812">Transmembrane</keyword>
<comment type="subcellular location">
    <subcellularLocation>
        <location evidence="1">Cell membrane</location>
        <topology evidence="1">Multi-pass membrane protein</topology>
    </subcellularLocation>
</comment>
<evidence type="ECO:0000313" key="8">
    <source>
        <dbReference type="EMBL" id="UQX86902.1"/>
    </source>
</evidence>
<evidence type="ECO:0000256" key="1">
    <source>
        <dbReference type="ARBA" id="ARBA00004651"/>
    </source>
</evidence>
<accession>A0ABY4QUV5</accession>
<keyword evidence="9" id="KW-1185">Reference proteome</keyword>
<feature type="region of interest" description="Disordered" evidence="6">
    <location>
        <begin position="32"/>
        <end position="51"/>
    </location>
</feature>
<evidence type="ECO:0000256" key="6">
    <source>
        <dbReference type="SAM" id="MobiDB-lite"/>
    </source>
</evidence>
<evidence type="ECO:0000256" key="4">
    <source>
        <dbReference type="ARBA" id="ARBA00022989"/>
    </source>
</evidence>
<evidence type="ECO:0000256" key="7">
    <source>
        <dbReference type="SAM" id="Phobius"/>
    </source>
</evidence>
<dbReference type="InterPro" id="IPR022791">
    <property type="entry name" value="L-PG_synthase/AglD"/>
</dbReference>
<dbReference type="PANTHER" id="PTHR39087">
    <property type="entry name" value="UPF0104 MEMBRANE PROTEIN MJ1595"/>
    <property type="match status" value="1"/>
</dbReference>
<feature type="transmembrane region" description="Helical" evidence="7">
    <location>
        <begin position="257"/>
        <end position="278"/>
    </location>
</feature>
<gene>
    <name evidence="8" type="ORF">M6D93_11355</name>
</gene>
<dbReference type="Pfam" id="PF03706">
    <property type="entry name" value="LPG_synthase_TM"/>
    <property type="match status" value="1"/>
</dbReference>
<evidence type="ECO:0000256" key="3">
    <source>
        <dbReference type="ARBA" id="ARBA00022692"/>
    </source>
</evidence>
<evidence type="ECO:0000313" key="9">
    <source>
        <dbReference type="Proteomes" id="UP001056336"/>
    </source>
</evidence>
<name>A0ABY4QUV5_9ACTN</name>
<keyword evidence="5 7" id="KW-0472">Membrane</keyword>
<protein>
    <submittedName>
        <fullName evidence="8">Flippase-like domain-containing protein</fullName>
    </submittedName>
</protein>